<dbReference type="EMBL" id="CP021111">
    <property type="protein sequence ID" value="ARP94717.1"/>
    <property type="molecule type" value="Genomic_DNA"/>
</dbReference>
<dbReference type="InterPro" id="IPR029017">
    <property type="entry name" value="Enolase-like_N"/>
</dbReference>
<keyword evidence="6" id="KW-1185">Reference proteome</keyword>
<name>A0A1W6ZBM2_9BORD</name>
<dbReference type="OrthoDB" id="8609034at2"/>
<dbReference type="Pfam" id="PF02746">
    <property type="entry name" value="MR_MLE_N"/>
    <property type="match status" value="1"/>
</dbReference>
<feature type="domain" description="Mandelate racemase/muconate lactonizing enzyme C-terminal" evidence="4">
    <location>
        <begin position="158"/>
        <end position="255"/>
    </location>
</feature>
<comment type="cofactor">
    <cofactor evidence="1">
        <name>Mg(2+)</name>
        <dbReference type="ChEBI" id="CHEBI:18420"/>
    </cofactor>
</comment>
<dbReference type="InterPro" id="IPR046945">
    <property type="entry name" value="RHMD-like"/>
</dbReference>
<dbReference type="KEGG" id="bgm:CAL15_10160"/>
<dbReference type="GO" id="GO:0016052">
    <property type="term" value="P:carbohydrate catabolic process"/>
    <property type="evidence" value="ECO:0007669"/>
    <property type="project" value="TreeGrafter"/>
</dbReference>
<gene>
    <name evidence="5" type="ORF">CAL15_10160</name>
</gene>
<dbReference type="Proteomes" id="UP000194161">
    <property type="component" value="Chromosome"/>
</dbReference>
<dbReference type="GO" id="GO:0016836">
    <property type="term" value="F:hydro-lyase activity"/>
    <property type="evidence" value="ECO:0007669"/>
    <property type="project" value="TreeGrafter"/>
</dbReference>
<evidence type="ECO:0000256" key="3">
    <source>
        <dbReference type="ARBA" id="ARBA00022842"/>
    </source>
</evidence>
<evidence type="ECO:0000313" key="6">
    <source>
        <dbReference type="Proteomes" id="UP000194161"/>
    </source>
</evidence>
<dbReference type="SFLD" id="SFLDG00179">
    <property type="entry name" value="mandelate_racemase"/>
    <property type="match status" value="1"/>
</dbReference>
<dbReference type="InterPro" id="IPR013342">
    <property type="entry name" value="Mandelate_racemase_C"/>
</dbReference>
<dbReference type="Pfam" id="PF13378">
    <property type="entry name" value="MR_MLE_C"/>
    <property type="match status" value="1"/>
</dbReference>
<dbReference type="SFLD" id="SFLDS00001">
    <property type="entry name" value="Enolase"/>
    <property type="match status" value="1"/>
</dbReference>
<dbReference type="SUPFAM" id="SSF54826">
    <property type="entry name" value="Enolase N-terminal domain-like"/>
    <property type="match status" value="1"/>
</dbReference>
<dbReference type="InterPro" id="IPR013341">
    <property type="entry name" value="Mandelate_racemase_N_dom"/>
</dbReference>
<evidence type="ECO:0000313" key="5">
    <source>
        <dbReference type="EMBL" id="ARP94717.1"/>
    </source>
</evidence>
<dbReference type="AlphaFoldDB" id="A0A1W6ZBM2"/>
<dbReference type="InterPro" id="IPR018110">
    <property type="entry name" value="Mandel_Rmase/mucon_lact_enz_CS"/>
</dbReference>
<dbReference type="STRING" id="463040.CAL15_10160"/>
<dbReference type="PROSITE" id="PS00908">
    <property type="entry name" value="MR_MLE_1"/>
    <property type="match status" value="1"/>
</dbReference>
<evidence type="ECO:0000256" key="2">
    <source>
        <dbReference type="ARBA" id="ARBA00022723"/>
    </source>
</evidence>
<reference evidence="5 6" key="1">
    <citation type="submission" date="2017-05" db="EMBL/GenBank/DDBJ databases">
        <title>Complete and WGS of Bordetella genogroups.</title>
        <authorList>
            <person name="Spilker T."/>
            <person name="LiPuma J."/>
        </authorList>
    </citation>
    <scope>NUCLEOTIDE SEQUENCE [LARGE SCALE GENOMIC DNA]</scope>
    <source>
        <strain evidence="5 6">AU7206</strain>
    </source>
</reference>
<dbReference type="GO" id="GO:0000287">
    <property type="term" value="F:magnesium ion binding"/>
    <property type="evidence" value="ECO:0007669"/>
    <property type="project" value="TreeGrafter"/>
</dbReference>
<dbReference type="RefSeq" id="WP_086078482.1">
    <property type="nucleotide sequence ID" value="NZ_CP021111.1"/>
</dbReference>
<dbReference type="GO" id="GO:0009063">
    <property type="term" value="P:amino acid catabolic process"/>
    <property type="evidence" value="ECO:0007669"/>
    <property type="project" value="InterPro"/>
</dbReference>
<dbReference type="PROSITE" id="PS00909">
    <property type="entry name" value="MR_MLE_2"/>
    <property type="match status" value="1"/>
</dbReference>
<organism evidence="5 6">
    <name type="scientific">Bordetella genomosp. 13</name>
    <dbReference type="NCBI Taxonomy" id="463040"/>
    <lineage>
        <taxon>Bacteria</taxon>
        <taxon>Pseudomonadati</taxon>
        <taxon>Pseudomonadota</taxon>
        <taxon>Betaproteobacteria</taxon>
        <taxon>Burkholderiales</taxon>
        <taxon>Alcaligenaceae</taxon>
        <taxon>Bordetella</taxon>
    </lineage>
</organism>
<evidence type="ECO:0000256" key="1">
    <source>
        <dbReference type="ARBA" id="ARBA00001946"/>
    </source>
</evidence>
<dbReference type="Gene3D" id="3.30.390.10">
    <property type="entry name" value="Enolase-like, N-terminal domain"/>
    <property type="match status" value="1"/>
</dbReference>
<protein>
    <recommendedName>
        <fullName evidence="4">Mandelate racemase/muconate lactonizing enzyme C-terminal domain-containing protein</fullName>
    </recommendedName>
</protein>
<proteinExistence type="predicted"/>
<dbReference type="SUPFAM" id="SSF51604">
    <property type="entry name" value="Enolase C-terminal domain-like"/>
    <property type="match status" value="1"/>
</dbReference>
<evidence type="ECO:0000259" key="4">
    <source>
        <dbReference type="SMART" id="SM00922"/>
    </source>
</evidence>
<dbReference type="InterPro" id="IPR036849">
    <property type="entry name" value="Enolase-like_C_sf"/>
</dbReference>
<keyword evidence="3" id="KW-0460">Magnesium</keyword>
<keyword evidence="2" id="KW-0479">Metal-binding</keyword>
<dbReference type="PANTHER" id="PTHR13794">
    <property type="entry name" value="ENOLASE SUPERFAMILY, MANDELATE RACEMASE"/>
    <property type="match status" value="1"/>
</dbReference>
<dbReference type="InterPro" id="IPR029065">
    <property type="entry name" value="Enolase_C-like"/>
</dbReference>
<sequence length="372" mass="39179">MNKPDDEAILRTVGAAPRIERVRLRTVDMPLKKPVRTAAGLVASAALVLVDLDCDTGVTGSTYAFTDTPVALGAIRRLLQDLAPALVGMAVAPAALYMSLRHRLRLLGTPGLAGIALAALDMAAWDALARTARMPLARLLGGEPGPVRAYASFGMAGVDTAVRDVSDAVEAGFRAVKVKIGYPTLAEDLAVVRAARRAAGEGVDLLVDYNQYLSVADAIVRCVALDAEGVAWIEEPTAYDDYAGMARIAAAVRTPIQLGENLWGCREVAKSIAANASDLMMLDLMKAGGVTGWMRCAGLCDAAGLPVSAHVFPEVSAQLLRVTPNPHYLERIDLAAPLLQAPLAFDQGLAIVSETVGSGIDWDEQAVARFLV</sequence>
<accession>A0A1W6ZBM2</accession>
<dbReference type="Gene3D" id="3.20.20.120">
    <property type="entry name" value="Enolase-like C-terminal domain"/>
    <property type="match status" value="1"/>
</dbReference>
<dbReference type="PANTHER" id="PTHR13794:SF58">
    <property type="entry name" value="MITOCHONDRIAL ENOLASE SUPERFAMILY MEMBER 1"/>
    <property type="match status" value="1"/>
</dbReference>
<dbReference type="SMART" id="SM00922">
    <property type="entry name" value="MR_MLE"/>
    <property type="match status" value="1"/>
</dbReference>